<keyword evidence="1" id="KW-0732">Signal</keyword>
<comment type="caution">
    <text evidence="2">The sequence shown here is derived from an EMBL/GenBank/DDBJ whole genome shotgun (WGS) entry which is preliminary data.</text>
</comment>
<dbReference type="OrthoDB" id="5646958at2"/>
<proteinExistence type="predicted"/>
<evidence type="ECO:0000313" key="3">
    <source>
        <dbReference type="Proteomes" id="UP000054921"/>
    </source>
</evidence>
<sequence>MSLGVKLSTFAAALVLAGSAFAIDASCPDLSALQAEGISMAEQIGNDYYIGYSMSNFGSSSEWGFAIGPVQADADEDAVDASNQILNNMTTPGFPLELDENVLVCLYDTGNPYVYSIAVRGYAISPMKLKQYLLKAHK</sequence>
<dbReference type="Pfam" id="PF16307">
    <property type="entry name" value="DUF4949"/>
    <property type="match status" value="1"/>
</dbReference>
<name>A0A0W0S6Q3_9GAMM</name>
<dbReference type="PATRIC" id="fig|28084.5.peg.1094"/>
<protein>
    <submittedName>
        <fullName evidence="2">Hemin binding protein Hbp</fullName>
    </submittedName>
</protein>
<gene>
    <name evidence="2" type="ORF">Lche_1014</name>
</gene>
<feature type="signal peptide" evidence="1">
    <location>
        <begin position="1"/>
        <end position="22"/>
    </location>
</feature>
<dbReference type="RefSeq" id="WP_058387521.1">
    <property type="nucleotide sequence ID" value="NZ_LNXW01000013.1"/>
</dbReference>
<dbReference type="Proteomes" id="UP000054921">
    <property type="component" value="Unassembled WGS sequence"/>
</dbReference>
<dbReference type="STRING" id="28084.Lche_1014"/>
<dbReference type="InterPro" id="IPR032540">
    <property type="entry name" value="DUF4949"/>
</dbReference>
<dbReference type="EMBL" id="LNXW01000013">
    <property type="protein sequence ID" value="KTC78994.1"/>
    <property type="molecule type" value="Genomic_DNA"/>
</dbReference>
<accession>A0A0W0S6Q3</accession>
<reference evidence="2 3" key="1">
    <citation type="submission" date="2015-11" db="EMBL/GenBank/DDBJ databases">
        <title>Genomic analysis of 38 Legionella species identifies large and diverse effector repertoires.</title>
        <authorList>
            <person name="Burstein D."/>
            <person name="Amaro F."/>
            <person name="Zusman T."/>
            <person name="Lifshitz Z."/>
            <person name="Cohen O."/>
            <person name="Gilbert J.A."/>
            <person name="Pupko T."/>
            <person name="Shuman H.A."/>
            <person name="Segal G."/>
        </authorList>
    </citation>
    <scope>NUCLEOTIDE SEQUENCE [LARGE SCALE GENOMIC DNA]</scope>
    <source>
        <strain evidence="2 3">ORW</strain>
    </source>
</reference>
<evidence type="ECO:0000256" key="1">
    <source>
        <dbReference type="SAM" id="SignalP"/>
    </source>
</evidence>
<feature type="chain" id="PRO_5006911652" evidence="1">
    <location>
        <begin position="23"/>
        <end position="138"/>
    </location>
</feature>
<organism evidence="2 3">
    <name type="scientific">Legionella cherrii</name>
    <dbReference type="NCBI Taxonomy" id="28084"/>
    <lineage>
        <taxon>Bacteria</taxon>
        <taxon>Pseudomonadati</taxon>
        <taxon>Pseudomonadota</taxon>
        <taxon>Gammaproteobacteria</taxon>
        <taxon>Legionellales</taxon>
        <taxon>Legionellaceae</taxon>
        <taxon>Legionella</taxon>
    </lineage>
</organism>
<dbReference type="AlphaFoldDB" id="A0A0W0S6Q3"/>
<evidence type="ECO:0000313" key="2">
    <source>
        <dbReference type="EMBL" id="KTC78994.1"/>
    </source>
</evidence>